<dbReference type="RefSeq" id="WP_206292308.1">
    <property type="nucleotide sequence ID" value="NZ_CP063458.1"/>
</dbReference>
<keyword evidence="1" id="KW-0175">Coiled coil</keyword>
<keyword evidence="4" id="KW-1185">Reference proteome</keyword>
<feature type="coiled-coil region" evidence="1">
    <location>
        <begin position="79"/>
        <end position="106"/>
    </location>
</feature>
<evidence type="ECO:0000256" key="1">
    <source>
        <dbReference type="SAM" id="Coils"/>
    </source>
</evidence>
<dbReference type="AlphaFoldDB" id="A0A7M2WUZ0"/>
<evidence type="ECO:0000313" key="4">
    <source>
        <dbReference type="Proteomes" id="UP000593765"/>
    </source>
</evidence>
<proteinExistence type="predicted"/>
<keyword evidence="2" id="KW-0812">Transmembrane</keyword>
<dbReference type="KEGG" id="hbs:IPV69_24220"/>
<name>A0A7M2WUZ0_9BACT</name>
<dbReference type="EMBL" id="CP063458">
    <property type="protein sequence ID" value="QOV89276.1"/>
    <property type="molecule type" value="Genomic_DNA"/>
</dbReference>
<keyword evidence="2" id="KW-0472">Membrane</keyword>
<organism evidence="3 4">
    <name type="scientific">Humisphaera borealis</name>
    <dbReference type="NCBI Taxonomy" id="2807512"/>
    <lineage>
        <taxon>Bacteria</taxon>
        <taxon>Pseudomonadati</taxon>
        <taxon>Planctomycetota</taxon>
        <taxon>Phycisphaerae</taxon>
        <taxon>Tepidisphaerales</taxon>
        <taxon>Tepidisphaeraceae</taxon>
        <taxon>Humisphaera</taxon>
    </lineage>
</organism>
<dbReference type="Proteomes" id="UP000593765">
    <property type="component" value="Chromosome"/>
</dbReference>
<protein>
    <submittedName>
        <fullName evidence="3">Uncharacterized protein</fullName>
    </submittedName>
</protein>
<feature type="transmembrane region" description="Helical" evidence="2">
    <location>
        <begin position="7"/>
        <end position="27"/>
    </location>
</feature>
<evidence type="ECO:0000313" key="3">
    <source>
        <dbReference type="EMBL" id="QOV89276.1"/>
    </source>
</evidence>
<evidence type="ECO:0000256" key="2">
    <source>
        <dbReference type="SAM" id="Phobius"/>
    </source>
</evidence>
<keyword evidence="2" id="KW-1133">Transmembrane helix</keyword>
<reference evidence="3 4" key="1">
    <citation type="submission" date="2020-10" db="EMBL/GenBank/DDBJ databases">
        <title>Wide distribution of Phycisphaera-like planctomycetes from WD2101 soil group in peatlands and genome analysis of the first cultivated representative.</title>
        <authorList>
            <person name="Dedysh S.N."/>
            <person name="Beletsky A.V."/>
            <person name="Ivanova A."/>
            <person name="Kulichevskaya I.S."/>
            <person name="Suzina N.E."/>
            <person name="Philippov D.A."/>
            <person name="Rakitin A.L."/>
            <person name="Mardanov A.V."/>
            <person name="Ravin N.V."/>
        </authorList>
    </citation>
    <scope>NUCLEOTIDE SEQUENCE [LARGE SCALE GENOMIC DNA]</scope>
    <source>
        <strain evidence="3 4">M1803</strain>
    </source>
</reference>
<sequence>MELVKKNILSIICGVVALAAIIFHFVVTSGGFSDLETKGKARAAKQAELKNLRSAEYVMPTISDAPPVKLERFPNEKAIKDAEGLVNQLAAQAKGLVEQAVRINRQPYNLIVPESLPMPTDPRKYEFREQYNLVLKPGGKPKTFDTKNPVVNLADDILQSAVPPTDAEILDAKNKLWKDEHFPKLIMVNGVPVNQKEVVSEFLRATAKFEEEFRRKRAMSFKVYLEPNALAISPRLDLAGRTAPAAEDIWFAQMSLWVQQDVCAAIARMNARSTNIPASVVKHLVAVDVRQDSSMYVVPGGLAAAPAVAAAPSSDGGEAPADAGAAPAAVGKDFALSPTGRVCNPLYDVVQFELVVVVDRQYIKDFLEQLQFGRFIAVLDTDMQNIDLDDAVSQGYDYGSRPVVELRVKCESLFLREWTAYNNGPMPQSVRTMLRVAPPPAAVPAPQPDAVVQQ</sequence>
<gene>
    <name evidence="3" type="ORF">IPV69_24220</name>
</gene>
<accession>A0A7M2WUZ0</accession>